<keyword evidence="2" id="KW-1185">Reference proteome</keyword>
<dbReference type="STRING" id="1035195.HMPREF9997_00445"/>
<evidence type="ECO:0000313" key="1">
    <source>
        <dbReference type="EMBL" id="EKX91784.1"/>
    </source>
</evidence>
<organism evidence="1 2">
    <name type="scientific">Corynebacterium durum F0235</name>
    <dbReference type="NCBI Taxonomy" id="1035195"/>
    <lineage>
        <taxon>Bacteria</taxon>
        <taxon>Bacillati</taxon>
        <taxon>Actinomycetota</taxon>
        <taxon>Actinomycetes</taxon>
        <taxon>Mycobacteriales</taxon>
        <taxon>Corynebacteriaceae</taxon>
        <taxon>Corynebacterium</taxon>
    </lineage>
</organism>
<dbReference type="RefSeq" id="WP_006062697.1">
    <property type="nucleotide sequence ID" value="NZ_KB290827.1"/>
</dbReference>
<dbReference type="AlphaFoldDB" id="L1MLG5"/>
<gene>
    <name evidence="1" type="ORF">HMPREF9997_00445</name>
</gene>
<dbReference type="HOGENOM" id="CLU_2583759_0_0_11"/>
<accession>L1MLG5</accession>
<reference evidence="1 2" key="1">
    <citation type="submission" date="2012-05" db="EMBL/GenBank/DDBJ databases">
        <authorList>
            <person name="Weinstock G."/>
            <person name="Sodergren E."/>
            <person name="Lobos E.A."/>
            <person name="Fulton L."/>
            <person name="Fulton R."/>
            <person name="Courtney L."/>
            <person name="Fronick C."/>
            <person name="O'Laughlin M."/>
            <person name="Godfrey J."/>
            <person name="Wilson R.M."/>
            <person name="Miner T."/>
            <person name="Farmer C."/>
            <person name="Delehaunty K."/>
            <person name="Cordes M."/>
            <person name="Minx P."/>
            <person name="Tomlinson C."/>
            <person name="Chen J."/>
            <person name="Wollam A."/>
            <person name="Pepin K.H."/>
            <person name="Bhonagiri V."/>
            <person name="Zhang X."/>
            <person name="Suruliraj S."/>
            <person name="Warren W."/>
            <person name="Mitreva M."/>
            <person name="Mardis E.R."/>
            <person name="Wilson R.K."/>
        </authorList>
    </citation>
    <scope>NUCLEOTIDE SEQUENCE [LARGE SCALE GENOMIC DNA]</scope>
    <source>
        <strain evidence="1 2">F0235</strain>
    </source>
</reference>
<name>L1MLG5_9CORY</name>
<proteinExistence type="predicted"/>
<dbReference type="Proteomes" id="UP000010445">
    <property type="component" value="Unassembled WGS sequence"/>
</dbReference>
<evidence type="ECO:0000313" key="2">
    <source>
        <dbReference type="Proteomes" id="UP000010445"/>
    </source>
</evidence>
<comment type="caution">
    <text evidence="1">The sequence shown here is derived from an EMBL/GenBank/DDBJ whole genome shotgun (WGS) entry which is preliminary data.</text>
</comment>
<sequence length="80" mass="9108">MNNFTILKQFNYFQDDLLSSVGIRHTKEAGLRDCKIAIDSGGWNLNVWGRVIILVSSVLSYKFEELADHLAQVIFTVFIS</sequence>
<protein>
    <submittedName>
        <fullName evidence="1">Uncharacterized protein</fullName>
    </submittedName>
</protein>
<dbReference type="EMBL" id="AMEM01000009">
    <property type="protein sequence ID" value="EKX91784.1"/>
    <property type="molecule type" value="Genomic_DNA"/>
</dbReference>